<dbReference type="InterPro" id="IPR024079">
    <property type="entry name" value="MetalloPept_cat_dom_sf"/>
</dbReference>
<dbReference type="OrthoDB" id="406838at2759"/>
<evidence type="ECO:0000313" key="8">
    <source>
        <dbReference type="Proteomes" id="UP000736672"/>
    </source>
</evidence>
<accession>A0A9P9G4W4</accession>
<keyword evidence="3" id="KW-0378">Hydrolase</keyword>
<dbReference type="SUPFAM" id="SSF55486">
    <property type="entry name" value="Metalloproteases ('zincins'), catalytic domain"/>
    <property type="match status" value="1"/>
</dbReference>
<evidence type="ECO:0000256" key="2">
    <source>
        <dbReference type="ARBA" id="ARBA00022723"/>
    </source>
</evidence>
<evidence type="ECO:0000256" key="1">
    <source>
        <dbReference type="ARBA" id="ARBA00022670"/>
    </source>
</evidence>
<comment type="caution">
    <text evidence="7">The sequence shown here is derived from an EMBL/GenBank/DDBJ whole genome shotgun (WGS) entry which is preliminary data.</text>
</comment>
<dbReference type="EMBL" id="JAGTJS010000029">
    <property type="protein sequence ID" value="KAH7232416.1"/>
    <property type="molecule type" value="Genomic_DNA"/>
</dbReference>
<proteinExistence type="predicted"/>
<protein>
    <recommendedName>
        <fullName evidence="6">Peptidase M10 metallopeptidase domain-containing protein</fullName>
    </recommendedName>
</protein>
<keyword evidence="2" id="KW-0479">Metal-binding</keyword>
<evidence type="ECO:0000313" key="7">
    <source>
        <dbReference type="EMBL" id="KAH7232416.1"/>
    </source>
</evidence>
<evidence type="ECO:0000256" key="4">
    <source>
        <dbReference type="ARBA" id="ARBA00022833"/>
    </source>
</evidence>
<dbReference type="GO" id="GO:0008237">
    <property type="term" value="F:metallopeptidase activity"/>
    <property type="evidence" value="ECO:0007669"/>
    <property type="project" value="InterPro"/>
</dbReference>
<gene>
    <name evidence="7" type="ORF">B0J15DRAFT_409149</name>
</gene>
<dbReference type="Pfam" id="PF00413">
    <property type="entry name" value="Peptidase_M10"/>
    <property type="match status" value="1"/>
</dbReference>
<dbReference type="Gene3D" id="3.40.390.10">
    <property type="entry name" value="Collagenase (Catalytic Domain)"/>
    <property type="match status" value="1"/>
</dbReference>
<evidence type="ECO:0000256" key="5">
    <source>
        <dbReference type="SAM" id="MobiDB-lite"/>
    </source>
</evidence>
<evidence type="ECO:0000256" key="3">
    <source>
        <dbReference type="ARBA" id="ARBA00022801"/>
    </source>
</evidence>
<keyword evidence="8" id="KW-1185">Reference proteome</keyword>
<feature type="domain" description="Peptidase M10 metallopeptidase" evidence="6">
    <location>
        <begin position="105"/>
        <end position="190"/>
    </location>
</feature>
<keyword evidence="4" id="KW-0862">Zinc</keyword>
<organism evidence="7 8">
    <name type="scientific">Fusarium solani</name>
    <name type="common">Filamentous fungus</name>
    <dbReference type="NCBI Taxonomy" id="169388"/>
    <lineage>
        <taxon>Eukaryota</taxon>
        <taxon>Fungi</taxon>
        <taxon>Dikarya</taxon>
        <taxon>Ascomycota</taxon>
        <taxon>Pezizomycotina</taxon>
        <taxon>Sordariomycetes</taxon>
        <taxon>Hypocreomycetidae</taxon>
        <taxon>Hypocreales</taxon>
        <taxon>Nectriaceae</taxon>
        <taxon>Fusarium</taxon>
        <taxon>Fusarium solani species complex</taxon>
    </lineage>
</organism>
<dbReference type="Proteomes" id="UP000736672">
    <property type="component" value="Unassembled WGS sequence"/>
</dbReference>
<dbReference type="InterPro" id="IPR001818">
    <property type="entry name" value="Pept_M10_metallopeptidase"/>
</dbReference>
<keyword evidence="1" id="KW-0645">Protease</keyword>
<sequence length="257" mass="28400">MDPRGPSIKEILLEAVAETLGENAIDTVKPTGVDKPTSEEAPANETPVCITQRAIPTNLKNGPADIVVGLNAECPRWVPGSVVKWAAWRAGFDNQQDANHAAEQLAIAAEQWNRANIGVTFQWVPLAKDATFVVCHGGAMGSVLASAFFPNSNDLNYLFVYSAAFRRGWRNNMWNVFVHELGHVLGLRHEFAIEKEGEGATELGPRNEMSVMNYRPEPPQLQQTDIESTRLFYSLREDDQGNLPKVGLTEVVDYTPR</sequence>
<dbReference type="AlphaFoldDB" id="A0A9P9G4W4"/>
<name>A0A9P9G4W4_FUSSL</name>
<feature type="region of interest" description="Disordered" evidence="5">
    <location>
        <begin position="27"/>
        <end position="46"/>
    </location>
</feature>
<reference evidence="7" key="1">
    <citation type="journal article" date="2021" name="Nat. Commun.">
        <title>Genetic determinants of endophytism in the Arabidopsis root mycobiome.</title>
        <authorList>
            <person name="Mesny F."/>
            <person name="Miyauchi S."/>
            <person name="Thiergart T."/>
            <person name="Pickel B."/>
            <person name="Atanasova L."/>
            <person name="Karlsson M."/>
            <person name="Huettel B."/>
            <person name="Barry K.W."/>
            <person name="Haridas S."/>
            <person name="Chen C."/>
            <person name="Bauer D."/>
            <person name="Andreopoulos W."/>
            <person name="Pangilinan J."/>
            <person name="LaButti K."/>
            <person name="Riley R."/>
            <person name="Lipzen A."/>
            <person name="Clum A."/>
            <person name="Drula E."/>
            <person name="Henrissat B."/>
            <person name="Kohler A."/>
            <person name="Grigoriev I.V."/>
            <person name="Martin F.M."/>
            <person name="Hacquard S."/>
        </authorList>
    </citation>
    <scope>NUCLEOTIDE SEQUENCE</scope>
    <source>
        <strain evidence="7">FSSC 5 MPI-SDFR-AT-0091</strain>
    </source>
</reference>
<evidence type="ECO:0000259" key="6">
    <source>
        <dbReference type="Pfam" id="PF00413"/>
    </source>
</evidence>